<evidence type="ECO:0000313" key="16">
    <source>
        <dbReference type="Proteomes" id="UP000198995"/>
    </source>
</evidence>
<dbReference type="PIRSF" id="PIRSF038928">
    <property type="entry name" value="Catalase_clade1-3"/>
    <property type="match status" value="1"/>
</dbReference>
<dbReference type="PROSITE" id="PS00437">
    <property type="entry name" value="CATALASE_1"/>
    <property type="match status" value="1"/>
</dbReference>
<comment type="cofactor">
    <cofactor evidence="11">
        <name>heme</name>
        <dbReference type="ChEBI" id="CHEBI:30413"/>
    </cofactor>
</comment>
<evidence type="ECO:0000256" key="6">
    <source>
        <dbReference type="ARBA" id="ARBA00023002"/>
    </source>
</evidence>
<evidence type="ECO:0000313" key="15">
    <source>
        <dbReference type="EMBL" id="SDD31971.1"/>
    </source>
</evidence>
<evidence type="ECO:0000256" key="1">
    <source>
        <dbReference type="ARBA" id="ARBA00005329"/>
    </source>
</evidence>
<keyword evidence="16" id="KW-1185">Reference proteome</keyword>
<dbReference type="Gene3D" id="2.40.180.10">
    <property type="entry name" value="Catalase core domain"/>
    <property type="match status" value="1"/>
</dbReference>
<dbReference type="InterPro" id="IPR024708">
    <property type="entry name" value="Catalase_AS"/>
</dbReference>
<dbReference type="Proteomes" id="UP000198995">
    <property type="component" value="Unassembled WGS sequence"/>
</dbReference>
<dbReference type="InterPro" id="IPR011614">
    <property type="entry name" value="Catalase_core"/>
</dbReference>
<comment type="catalytic activity">
    <reaction evidence="9 12">
        <text>2 H2O2 = O2 + 2 H2O</text>
        <dbReference type="Rhea" id="RHEA:20309"/>
        <dbReference type="ChEBI" id="CHEBI:15377"/>
        <dbReference type="ChEBI" id="CHEBI:15379"/>
        <dbReference type="ChEBI" id="CHEBI:16240"/>
        <dbReference type="EC" id="1.11.1.6"/>
    </reaction>
</comment>
<comment type="similarity">
    <text evidence="1 12">Belongs to the catalase family.</text>
</comment>
<dbReference type="PANTHER" id="PTHR11465">
    <property type="entry name" value="CATALASE"/>
    <property type="match status" value="1"/>
</dbReference>
<dbReference type="GO" id="GO:0042744">
    <property type="term" value="P:hydrogen peroxide catabolic process"/>
    <property type="evidence" value="ECO:0007669"/>
    <property type="project" value="UniProtKB-KW"/>
</dbReference>
<dbReference type="Pfam" id="PF00199">
    <property type="entry name" value="Catalase"/>
    <property type="match status" value="1"/>
</dbReference>
<feature type="compositionally biased region" description="Basic and acidic residues" evidence="13">
    <location>
        <begin position="515"/>
        <end position="527"/>
    </location>
</feature>
<dbReference type="OrthoDB" id="9760293at2"/>
<keyword evidence="6 12" id="KW-0560">Oxidoreductase</keyword>
<dbReference type="AlphaFoldDB" id="A0A1G6TSG7"/>
<keyword evidence="3 12" id="KW-0575">Peroxidase</keyword>
<dbReference type="SUPFAM" id="SSF56634">
    <property type="entry name" value="Heme-dependent catalase-like"/>
    <property type="match status" value="1"/>
</dbReference>
<feature type="active site" evidence="10">
    <location>
        <position position="75"/>
    </location>
</feature>
<dbReference type="GO" id="GO:0005737">
    <property type="term" value="C:cytoplasm"/>
    <property type="evidence" value="ECO:0007669"/>
    <property type="project" value="TreeGrafter"/>
</dbReference>
<evidence type="ECO:0000259" key="14">
    <source>
        <dbReference type="SMART" id="SM01060"/>
    </source>
</evidence>
<reference evidence="15 16" key="1">
    <citation type="submission" date="2016-10" db="EMBL/GenBank/DDBJ databases">
        <authorList>
            <person name="de Groot N.N."/>
        </authorList>
    </citation>
    <scope>NUCLEOTIDE SEQUENCE [LARGE SCALE GENOMIC DNA]</scope>
    <source>
        <strain evidence="15 16">DSM 20475</strain>
    </source>
</reference>
<dbReference type="GO" id="GO:0046872">
    <property type="term" value="F:metal ion binding"/>
    <property type="evidence" value="ECO:0007669"/>
    <property type="project" value="UniProtKB-KW"/>
</dbReference>
<dbReference type="SMART" id="SM01060">
    <property type="entry name" value="Catalase"/>
    <property type="match status" value="1"/>
</dbReference>
<evidence type="ECO:0000256" key="3">
    <source>
        <dbReference type="ARBA" id="ARBA00022559"/>
    </source>
</evidence>
<evidence type="ECO:0000256" key="13">
    <source>
        <dbReference type="SAM" id="MobiDB-lite"/>
    </source>
</evidence>
<dbReference type="PROSITE" id="PS00438">
    <property type="entry name" value="CATALASE_2"/>
    <property type="match status" value="1"/>
</dbReference>
<dbReference type="InterPro" id="IPR010582">
    <property type="entry name" value="Catalase_immune_responsive"/>
</dbReference>
<dbReference type="PANTHER" id="PTHR11465:SF61">
    <property type="entry name" value="CATALASE"/>
    <property type="match status" value="1"/>
</dbReference>
<evidence type="ECO:0000256" key="8">
    <source>
        <dbReference type="ARBA" id="ARBA00023324"/>
    </source>
</evidence>
<dbReference type="FunFam" id="2.40.180.10:FF:000001">
    <property type="entry name" value="Catalase"/>
    <property type="match status" value="1"/>
</dbReference>
<dbReference type="EMBL" id="FNAF01000002">
    <property type="protein sequence ID" value="SDD31971.1"/>
    <property type="molecule type" value="Genomic_DNA"/>
</dbReference>
<dbReference type="PRINTS" id="PR00067">
    <property type="entry name" value="CATALASE"/>
</dbReference>
<organism evidence="15 16">
    <name type="scientific">Peptococcus niger</name>
    <dbReference type="NCBI Taxonomy" id="2741"/>
    <lineage>
        <taxon>Bacteria</taxon>
        <taxon>Bacillati</taxon>
        <taxon>Bacillota</taxon>
        <taxon>Clostridia</taxon>
        <taxon>Eubacteriales</taxon>
        <taxon>Peptococcaceae</taxon>
        <taxon>Peptococcus</taxon>
    </lineage>
</organism>
<sequence length="560" mass="63445">MENPMDKNGLGESLPSRNDCVGENPELTSAAGAPVATNQDVMTVGPRGPMVMQDVWLMEKLAHFDREVIPERRMHAKGSGAFGAFTVTHDITQYTCASIFSEIGKKTDMFARFSTVAGERGAADAERDIRGFALKFYTDEGNWDMVGNNTPVFFFRDPLKFPELNHAVKRDPRTNLRSPNTNWDFWSSLPEALHQVTIIMGDRGIPLSFRFMHGFSSHAYSLINKDGDRVWVKFHFRSQQGIKNLTDQEAEKVVGMDRESSQRDLYTAIEKGMYPKWKVYIQVMTEDQAKAMPYNPFDLTKVWYKADYPLIPVGEFELNRNPDNYFAEVEQAAFTPANIVPGIGFSPDKMLQARLFSYGDAQRYRLGVNHHQIPVNQPRGVKAPHSYHRDGQMRVDGNLGSELHVEPNSYGQFVDHPELIPPAQPADGDIAHYDFRQDDNDYFTQPGKLFRAMTSDQQEVLFQNTARNMGDSTLQIKHRWINYCYQADPAYGQGVADALGIDLKDVDLNLPARDSREGNEAANHAHPELNQPTKGKPTEDREIDTNGPDYIDPEDDPWLL</sequence>
<evidence type="ECO:0000256" key="4">
    <source>
        <dbReference type="ARBA" id="ARBA00022617"/>
    </source>
</evidence>
<keyword evidence="7 11" id="KW-0408">Iron</keyword>
<dbReference type="EC" id="1.11.1.6" evidence="2 12"/>
<name>A0A1G6TSG7_PEPNI</name>
<evidence type="ECO:0000256" key="2">
    <source>
        <dbReference type="ARBA" id="ARBA00012314"/>
    </source>
</evidence>
<dbReference type="GO" id="GO:0004096">
    <property type="term" value="F:catalase activity"/>
    <property type="evidence" value="ECO:0007669"/>
    <property type="project" value="UniProtKB-EC"/>
</dbReference>
<feature type="domain" description="Catalase core" evidence="14">
    <location>
        <begin position="28"/>
        <end position="414"/>
    </location>
</feature>
<dbReference type="InterPro" id="IPR020835">
    <property type="entry name" value="Catalase_sf"/>
</dbReference>
<evidence type="ECO:0000256" key="7">
    <source>
        <dbReference type="ARBA" id="ARBA00023004"/>
    </source>
</evidence>
<feature type="binding site" description="axial binding residue" evidence="11">
    <location>
        <position position="358"/>
    </location>
    <ligand>
        <name>heme</name>
        <dbReference type="ChEBI" id="CHEBI:30413"/>
    </ligand>
    <ligandPart>
        <name>Fe</name>
        <dbReference type="ChEBI" id="CHEBI:18248"/>
    </ligandPart>
</feature>
<dbReference type="Pfam" id="PF06628">
    <property type="entry name" value="Catalase-rel"/>
    <property type="match status" value="1"/>
</dbReference>
<feature type="region of interest" description="Disordered" evidence="13">
    <location>
        <begin position="515"/>
        <end position="560"/>
    </location>
</feature>
<dbReference type="InterPro" id="IPR040333">
    <property type="entry name" value="Catalase_3"/>
</dbReference>
<evidence type="ECO:0000256" key="10">
    <source>
        <dbReference type="PIRSR" id="PIRSR038928-1"/>
    </source>
</evidence>
<evidence type="ECO:0000256" key="12">
    <source>
        <dbReference type="RuleBase" id="RU000498"/>
    </source>
</evidence>
<dbReference type="GO" id="GO:0020037">
    <property type="term" value="F:heme binding"/>
    <property type="evidence" value="ECO:0007669"/>
    <property type="project" value="InterPro"/>
</dbReference>
<gene>
    <name evidence="15" type="ORF">SAMN04489866_102225</name>
</gene>
<dbReference type="STRING" id="2741.SAMN04489866_102225"/>
<dbReference type="GO" id="GO:0042542">
    <property type="term" value="P:response to hydrogen peroxide"/>
    <property type="evidence" value="ECO:0007669"/>
    <property type="project" value="TreeGrafter"/>
</dbReference>
<dbReference type="InterPro" id="IPR002226">
    <property type="entry name" value="Catalase_haem_BS"/>
</dbReference>
<keyword evidence="5 11" id="KW-0479">Metal-binding</keyword>
<keyword evidence="4 11" id="KW-0349">Heme</keyword>
<protein>
    <recommendedName>
        <fullName evidence="2 12">Catalase</fullName>
        <ecNumber evidence="2 12">1.11.1.6</ecNumber>
    </recommendedName>
</protein>
<dbReference type="CDD" id="cd08156">
    <property type="entry name" value="catalase_clade_3"/>
    <property type="match status" value="1"/>
</dbReference>
<feature type="active site" evidence="10">
    <location>
        <position position="148"/>
    </location>
</feature>
<dbReference type="InterPro" id="IPR024711">
    <property type="entry name" value="Catalase_clade1/3"/>
</dbReference>
<feature type="compositionally biased region" description="Acidic residues" evidence="13">
    <location>
        <begin position="551"/>
        <end position="560"/>
    </location>
</feature>
<evidence type="ECO:0000256" key="9">
    <source>
        <dbReference type="ARBA" id="ARBA00049254"/>
    </source>
</evidence>
<dbReference type="PROSITE" id="PS51402">
    <property type="entry name" value="CATALASE_3"/>
    <property type="match status" value="1"/>
</dbReference>
<evidence type="ECO:0000256" key="11">
    <source>
        <dbReference type="PIRSR" id="PIRSR038928-2"/>
    </source>
</evidence>
<keyword evidence="8 12" id="KW-0376">Hydrogen peroxide</keyword>
<dbReference type="InterPro" id="IPR018028">
    <property type="entry name" value="Catalase"/>
</dbReference>
<evidence type="ECO:0000256" key="5">
    <source>
        <dbReference type="ARBA" id="ARBA00022723"/>
    </source>
</evidence>
<accession>A0A1G6TSG7</accession>
<proteinExistence type="inferred from homology"/>
<feature type="region of interest" description="Disordered" evidence="13">
    <location>
        <begin position="1"/>
        <end position="41"/>
    </location>
</feature>